<dbReference type="OrthoDB" id="5410926at2759"/>
<sequence length="235" mass="22988">MGNRLYVVLPLTLAGLSALSQAANSPAPATYAPAATVLLFARAQCPANTFPCPTSLGAAFNGVCCQDGQVCALDAKNDPACCPSGAVCTGTAPATAPTGGATPVLSYVPNSYFSFPYAATTFGNSASCASAATACSRNYNACVTGLQGSGGYGVTIDVPGGGGTTVGGTARNLGPSATSICSSLSSQACSNLEATKCESFGKGSGASIARSPRSPVLALVAAVGLTLPLLAEAWP</sequence>
<dbReference type="AlphaFoldDB" id="A0A2K3QP51"/>
<evidence type="ECO:0000313" key="3">
    <source>
        <dbReference type="Proteomes" id="UP000236621"/>
    </source>
</evidence>
<comment type="caution">
    <text evidence="2">The sequence shown here is derived from an EMBL/GenBank/DDBJ whole genome shotgun (WGS) entry which is preliminary data.</text>
</comment>
<dbReference type="Proteomes" id="UP000236621">
    <property type="component" value="Unassembled WGS sequence"/>
</dbReference>
<dbReference type="PANTHER" id="PTHR39599:SF1">
    <property type="entry name" value="GPI-ANCHORED PROTEIN (EUROFUNG)"/>
    <property type="match status" value="1"/>
</dbReference>
<dbReference type="STRING" id="45235.A0A2K3QP51"/>
<keyword evidence="3" id="KW-1185">Reference proteome</keyword>
<gene>
    <name evidence="2" type="ORF">TCAP_00796</name>
</gene>
<proteinExistence type="predicted"/>
<organism evidence="2 3">
    <name type="scientific">Tolypocladium capitatum</name>
    <dbReference type="NCBI Taxonomy" id="45235"/>
    <lineage>
        <taxon>Eukaryota</taxon>
        <taxon>Fungi</taxon>
        <taxon>Dikarya</taxon>
        <taxon>Ascomycota</taxon>
        <taxon>Pezizomycotina</taxon>
        <taxon>Sordariomycetes</taxon>
        <taxon>Hypocreomycetidae</taxon>
        <taxon>Hypocreales</taxon>
        <taxon>Ophiocordycipitaceae</taxon>
        <taxon>Tolypocladium</taxon>
    </lineage>
</organism>
<dbReference type="PANTHER" id="PTHR39599">
    <property type="entry name" value="GPI-ANCHORED PROTEIN (EUROFUNG)-RELATED-RELATED"/>
    <property type="match status" value="1"/>
</dbReference>
<dbReference type="EMBL" id="NRSZ01000130">
    <property type="protein sequence ID" value="PNY29297.1"/>
    <property type="molecule type" value="Genomic_DNA"/>
</dbReference>
<evidence type="ECO:0000256" key="1">
    <source>
        <dbReference type="SAM" id="SignalP"/>
    </source>
</evidence>
<accession>A0A2K3QP51</accession>
<reference evidence="2 3" key="1">
    <citation type="submission" date="2017-08" db="EMBL/GenBank/DDBJ databases">
        <title>Harnessing the power of phylogenomics to disentangle the directionality and signatures of interkingdom host jumping in the parasitic fungal genus Tolypocladium.</title>
        <authorList>
            <person name="Quandt C.A."/>
            <person name="Patterson W."/>
            <person name="Spatafora J.W."/>
        </authorList>
    </citation>
    <scope>NUCLEOTIDE SEQUENCE [LARGE SCALE GENOMIC DNA]</scope>
    <source>
        <strain evidence="2 3">CBS 113982</strain>
    </source>
</reference>
<keyword evidence="1" id="KW-0732">Signal</keyword>
<feature type="chain" id="PRO_5014386102" description="Gpi-anchored protein" evidence="1">
    <location>
        <begin position="23"/>
        <end position="235"/>
    </location>
</feature>
<protein>
    <recommendedName>
        <fullName evidence="4">Gpi-anchored protein</fullName>
    </recommendedName>
</protein>
<evidence type="ECO:0000313" key="2">
    <source>
        <dbReference type="EMBL" id="PNY29297.1"/>
    </source>
</evidence>
<evidence type="ECO:0008006" key="4">
    <source>
        <dbReference type="Google" id="ProtNLM"/>
    </source>
</evidence>
<name>A0A2K3QP51_9HYPO</name>
<feature type="signal peptide" evidence="1">
    <location>
        <begin position="1"/>
        <end position="22"/>
    </location>
</feature>